<organism evidence="2 3">
    <name type="scientific">Micromonospora pisi</name>
    <dbReference type="NCBI Taxonomy" id="589240"/>
    <lineage>
        <taxon>Bacteria</taxon>
        <taxon>Bacillati</taxon>
        <taxon>Actinomycetota</taxon>
        <taxon>Actinomycetes</taxon>
        <taxon>Micromonosporales</taxon>
        <taxon>Micromonosporaceae</taxon>
        <taxon>Micromonospora</taxon>
    </lineage>
</organism>
<proteinExistence type="predicted"/>
<dbReference type="Proteomes" id="UP000277671">
    <property type="component" value="Unassembled WGS sequence"/>
</dbReference>
<accession>A0A495JED8</accession>
<dbReference type="RefSeq" id="WP_121156080.1">
    <property type="nucleotide sequence ID" value="NZ_RBKT01000001.1"/>
</dbReference>
<evidence type="ECO:0000313" key="3">
    <source>
        <dbReference type="Proteomes" id="UP000277671"/>
    </source>
</evidence>
<feature type="region of interest" description="Disordered" evidence="1">
    <location>
        <begin position="99"/>
        <end position="138"/>
    </location>
</feature>
<sequence length="138" mass="14083">MTSVPAQPKAPTVTGDASTVVTTTTGTVVATAETPVVAVTSDAPTVAVATDASTVAVTTRPGPTKVRIETPGASIDIEAHEPLGEVVATALRLFHEAGGWPRENTRSAGFAQTERRDSPSTQASSMPYAPGAYPVQLP</sequence>
<comment type="caution">
    <text evidence="2">The sequence shown here is derived from an EMBL/GenBank/DDBJ whole genome shotgun (WGS) entry which is preliminary data.</text>
</comment>
<reference evidence="2 3" key="1">
    <citation type="submission" date="2018-10" db="EMBL/GenBank/DDBJ databases">
        <title>Sequencing the genomes of 1000 actinobacteria strains.</title>
        <authorList>
            <person name="Klenk H.-P."/>
        </authorList>
    </citation>
    <scope>NUCLEOTIDE SEQUENCE [LARGE SCALE GENOMIC DNA]</scope>
    <source>
        <strain evidence="2 3">DSM 45175</strain>
    </source>
</reference>
<evidence type="ECO:0000256" key="1">
    <source>
        <dbReference type="SAM" id="MobiDB-lite"/>
    </source>
</evidence>
<gene>
    <name evidence="2" type="ORF">BDK92_1641</name>
</gene>
<dbReference type="OrthoDB" id="3402425at2"/>
<keyword evidence="3" id="KW-1185">Reference proteome</keyword>
<dbReference type="EMBL" id="RBKT01000001">
    <property type="protein sequence ID" value="RKR87366.1"/>
    <property type="molecule type" value="Genomic_DNA"/>
</dbReference>
<protein>
    <submittedName>
        <fullName evidence="2">Uncharacterized protein</fullName>
    </submittedName>
</protein>
<name>A0A495JED8_9ACTN</name>
<dbReference type="AlphaFoldDB" id="A0A495JED8"/>
<evidence type="ECO:0000313" key="2">
    <source>
        <dbReference type="EMBL" id="RKR87366.1"/>
    </source>
</evidence>